<dbReference type="Proteomes" id="UP000753802">
    <property type="component" value="Unassembled WGS sequence"/>
</dbReference>
<organism evidence="2 3">
    <name type="scientific">Sediminibacterium roseum</name>
    <dbReference type="NCBI Taxonomy" id="1978412"/>
    <lineage>
        <taxon>Bacteria</taxon>
        <taxon>Pseudomonadati</taxon>
        <taxon>Bacteroidota</taxon>
        <taxon>Chitinophagia</taxon>
        <taxon>Chitinophagales</taxon>
        <taxon>Chitinophagaceae</taxon>
        <taxon>Sediminibacterium</taxon>
    </lineage>
</organism>
<evidence type="ECO:0000313" key="2">
    <source>
        <dbReference type="EMBL" id="NCI51833.1"/>
    </source>
</evidence>
<evidence type="ECO:0000259" key="1">
    <source>
        <dbReference type="Pfam" id="PF14240"/>
    </source>
</evidence>
<dbReference type="RefSeq" id="WP_161820100.1">
    <property type="nucleotide sequence ID" value="NZ_JAACJS010000015.1"/>
</dbReference>
<evidence type="ECO:0000313" key="3">
    <source>
        <dbReference type="Proteomes" id="UP000753802"/>
    </source>
</evidence>
<gene>
    <name evidence="2" type="ORF">GWC95_18055</name>
</gene>
<dbReference type="PANTHER" id="PTHR30289">
    <property type="entry name" value="UNCHARACTERIZED PROTEIN YBCL-RELATED"/>
    <property type="match status" value="1"/>
</dbReference>
<keyword evidence="3" id="KW-1185">Reference proteome</keyword>
<feature type="domain" description="YHYH" evidence="1">
    <location>
        <begin position="110"/>
        <end position="201"/>
    </location>
</feature>
<dbReference type="EMBL" id="JAACJS010000015">
    <property type="protein sequence ID" value="NCI51833.1"/>
    <property type="molecule type" value="Genomic_DNA"/>
</dbReference>
<comment type="caution">
    <text evidence="2">The sequence shown here is derived from an EMBL/GenBank/DDBJ whole genome shotgun (WGS) entry which is preliminary data.</text>
</comment>
<name>A0ABX0A334_9BACT</name>
<dbReference type="PANTHER" id="PTHR30289:SF8">
    <property type="entry name" value="YHYH DOMAIN-CONTAINING PROTEIN"/>
    <property type="match status" value="1"/>
</dbReference>
<reference evidence="2 3" key="1">
    <citation type="submission" date="2020-01" db="EMBL/GenBank/DDBJ databases">
        <title>Genome analysis.</title>
        <authorList>
            <person name="Wu S."/>
            <person name="Wang G."/>
        </authorList>
    </citation>
    <scope>NUCLEOTIDE SEQUENCE [LARGE SCALE GENOMIC DNA]</scope>
    <source>
        <strain evidence="2 3">SYL130</strain>
    </source>
</reference>
<proteinExistence type="predicted"/>
<accession>A0ABX0A334</accession>
<dbReference type="InterPro" id="IPR025924">
    <property type="entry name" value="YHYH_dom"/>
</dbReference>
<dbReference type="Pfam" id="PF14240">
    <property type="entry name" value="YHYH"/>
    <property type="match status" value="1"/>
</dbReference>
<sequence>MAKKIPGPAKWALPFIVAALFINCSKSSDNGTNTGTVTTGTVDITSVVTSKYLSAVTVTTSGSNLVLKSDGRPTNHKTPYWGVGNALYEPFPAGHQSNPNGTISVQAYTMTIPSKPGAATTHEATELGPIGMALNGVAIFNNNEMGNVALDAGTLTSFDGAGAHPAQKGDYHYHVTGTYTTLDDAKLVGFLRDGFPIYGRRDMDGSYPSNLDAYNGHTAATTEFPSGIYHYHTRNENYLNTGYYILKSGSYYGVKGTFVY</sequence>
<protein>
    <submittedName>
        <fullName evidence="2">YHYH protein</fullName>
    </submittedName>
</protein>